<reference evidence="1 2" key="1">
    <citation type="submission" date="2016-03" db="EMBL/GenBank/DDBJ databases">
        <authorList>
            <person name="Devillers H."/>
        </authorList>
    </citation>
    <scope>NUCLEOTIDE SEQUENCE [LARGE SCALE GENOMIC DNA]</scope>
    <source>
        <strain evidence="1">CBS 11717</strain>
    </source>
</reference>
<evidence type="ECO:0000313" key="1">
    <source>
        <dbReference type="EMBL" id="SCU91749.1"/>
    </source>
</evidence>
<accession>A0A1G4JM79</accession>
<proteinExistence type="predicted"/>
<dbReference type="AlphaFoldDB" id="A0A1G4JM79"/>
<protein>
    <submittedName>
        <fullName evidence="1">LAMI_0E07096g1_1</fullName>
    </submittedName>
</protein>
<organism evidence="1 2">
    <name type="scientific">Lachancea mirantina</name>
    <dbReference type="NCBI Taxonomy" id="1230905"/>
    <lineage>
        <taxon>Eukaryota</taxon>
        <taxon>Fungi</taxon>
        <taxon>Dikarya</taxon>
        <taxon>Ascomycota</taxon>
        <taxon>Saccharomycotina</taxon>
        <taxon>Saccharomycetes</taxon>
        <taxon>Saccharomycetales</taxon>
        <taxon>Saccharomycetaceae</taxon>
        <taxon>Lachancea</taxon>
    </lineage>
</organism>
<keyword evidence="2" id="KW-1185">Reference proteome</keyword>
<dbReference type="EMBL" id="LT598465">
    <property type="protein sequence ID" value="SCU91749.1"/>
    <property type="molecule type" value="Genomic_DNA"/>
</dbReference>
<sequence>MKMTPMKRVRNSDPVGISNYKRQRLVQDLQNLSLNETSNVRNKALNDGREVVGGHVLPDVLREQVWRLVRESDRNGSRNNIYEKVWQKIRDDNMQVIRWYNAVELVYKMWLNWVRRTPWITSQTDHIGHVMDVDMDLDDVDEPMLIDSD</sequence>
<name>A0A1G4JM79_9SACH</name>
<dbReference type="Proteomes" id="UP000191024">
    <property type="component" value="Chromosome E"/>
</dbReference>
<dbReference type="OrthoDB" id="4070021at2759"/>
<gene>
    <name evidence="1" type="ORF">LAMI_0E07096G</name>
</gene>
<evidence type="ECO:0000313" key="2">
    <source>
        <dbReference type="Proteomes" id="UP000191024"/>
    </source>
</evidence>